<evidence type="ECO:0000256" key="17">
    <source>
        <dbReference type="ARBA" id="ARBA00025148"/>
    </source>
</evidence>
<dbReference type="InterPro" id="IPR039637">
    <property type="entry name" value="CNOT7/CNOT8/Pop2"/>
</dbReference>
<dbReference type="Proteomes" id="UP000237347">
    <property type="component" value="Unassembled WGS sequence"/>
</dbReference>
<evidence type="ECO:0000256" key="2">
    <source>
        <dbReference type="ARBA" id="ARBA00001968"/>
    </source>
</evidence>
<keyword evidence="13" id="KW-0694">RNA-binding</keyword>
<dbReference type="AlphaFoldDB" id="A0AAW0IH31"/>
<reference evidence="18 19" key="1">
    <citation type="journal article" date="2018" name="Sci. Data">
        <title>The draft genome sequence of cork oak.</title>
        <authorList>
            <person name="Ramos A.M."/>
            <person name="Usie A."/>
            <person name="Barbosa P."/>
            <person name="Barros P.M."/>
            <person name="Capote T."/>
            <person name="Chaves I."/>
            <person name="Simoes F."/>
            <person name="Abreu I."/>
            <person name="Carrasquinho I."/>
            <person name="Faro C."/>
            <person name="Guimaraes J.B."/>
            <person name="Mendonca D."/>
            <person name="Nobrega F."/>
            <person name="Rodrigues L."/>
            <person name="Saibo N.J.M."/>
            <person name="Varela M.C."/>
            <person name="Egas C."/>
            <person name="Matos J."/>
            <person name="Miguel C.M."/>
            <person name="Oliveira M.M."/>
            <person name="Ricardo C.P."/>
            <person name="Goncalves S."/>
        </authorList>
    </citation>
    <scope>NUCLEOTIDE SEQUENCE [LARGE SCALE GENOMIC DNA]</scope>
    <source>
        <strain evidence="19">cv. HL8</strain>
    </source>
</reference>
<dbReference type="SUPFAM" id="SSF53098">
    <property type="entry name" value="Ribonuclease H-like"/>
    <property type="match status" value="2"/>
</dbReference>
<keyword evidence="15" id="KW-0804">Transcription</keyword>
<accession>A0AAW0IH31</accession>
<evidence type="ECO:0000256" key="14">
    <source>
        <dbReference type="ARBA" id="ARBA00023015"/>
    </source>
</evidence>
<dbReference type="PANTHER" id="PTHR10797">
    <property type="entry name" value="CCR4-NOT TRANSCRIPTION COMPLEX SUBUNIT"/>
    <property type="match status" value="1"/>
</dbReference>
<keyword evidence="14" id="KW-0805">Transcription regulation</keyword>
<sequence length="573" mass="65280">MVVSARDAPPPPPTPAAVVVREVWQHNLEEEFDLIKIALMTHTIVSMDTEFPGVIYKPVNVEKRDLGRLPPFWNYQLMRRNVNATNIIQLGLGLCDHRGCLPNLGTDSQYVWQFNFKDFDVHNDLQNPESIELLERQGIDFEKNLEEGIDSADFAALMVESGLVMNGSDFTWVTFHGGYDFAHLIKIVTGQELPCNLVEFMDLVQLNFGRSVFDVKHMIRFCDGLYGGLERVANTLGVHRVAGRSHQAGSDTLLTLQTFMKFMEVYFKEKKDGAIRHNGHLLRKVSFVLHGLEWIDFDPSNEGLKLNPLVVVREVWQHNLEEDFDLIKIALMTHTIVSMDTEFPGVIYKPVNVEKRDLGRLPPFWNYQLMRHNVNATNIIQLGLGLCDHRGCLPNLGTDSQYVWQFSFKDFDVHNDLQNPESIELLERQGIDFEKNLEEGIDSADFAALMVESGLVMNGSDFTWVTFHGGYDFAHLIKIVTGQELPCNLVEFMDLVQLNFGRSVFDVKHMIRFCDGLYGGLERVANTLGVHRVAGRSHQAGSDTLLTLQTFMKFMDVYFKEKKDVQLDIMGIC</sequence>
<evidence type="ECO:0000256" key="10">
    <source>
        <dbReference type="ARBA" id="ARBA00022723"/>
    </source>
</evidence>
<evidence type="ECO:0000256" key="16">
    <source>
        <dbReference type="ARBA" id="ARBA00023242"/>
    </source>
</evidence>
<name>A0AAW0IH31_QUESU</name>
<keyword evidence="11" id="KW-0378">Hydrolase</keyword>
<dbReference type="Pfam" id="PF04857">
    <property type="entry name" value="CAF1"/>
    <property type="match status" value="2"/>
</dbReference>
<comment type="caution">
    <text evidence="18">The sequence shown here is derived from an EMBL/GenBank/DDBJ whole genome shotgun (WGS) entry which is preliminary data.</text>
</comment>
<dbReference type="GO" id="GO:0005737">
    <property type="term" value="C:cytoplasm"/>
    <property type="evidence" value="ECO:0007669"/>
    <property type="project" value="UniProtKB-SubCell"/>
</dbReference>
<dbReference type="GO" id="GO:0004535">
    <property type="term" value="F:poly(A)-specific ribonuclease activity"/>
    <property type="evidence" value="ECO:0007669"/>
    <property type="project" value="UniProtKB-EC"/>
</dbReference>
<evidence type="ECO:0000256" key="5">
    <source>
        <dbReference type="ARBA" id="ARBA00008372"/>
    </source>
</evidence>
<dbReference type="Gene3D" id="3.30.420.10">
    <property type="entry name" value="Ribonuclease H-like superfamily/Ribonuclease H"/>
    <property type="match status" value="2"/>
</dbReference>
<organism evidence="18 19">
    <name type="scientific">Quercus suber</name>
    <name type="common">Cork oak</name>
    <dbReference type="NCBI Taxonomy" id="58331"/>
    <lineage>
        <taxon>Eukaryota</taxon>
        <taxon>Viridiplantae</taxon>
        <taxon>Streptophyta</taxon>
        <taxon>Embryophyta</taxon>
        <taxon>Tracheophyta</taxon>
        <taxon>Spermatophyta</taxon>
        <taxon>Magnoliopsida</taxon>
        <taxon>eudicotyledons</taxon>
        <taxon>Gunneridae</taxon>
        <taxon>Pentapetalae</taxon>
        <taxon>rosids</taxon>
        <taxon>fabids</taxon>
        <taxon>Fagales</taxon>
        <taxon>Fagaceae</taxon>
        <taxon>Quercus</taxon>
    </lineage>
</organism>
<comment type="subunit">
    <text evidence="6">Component of the CCR4-NOT complex, at least composed of CRR4 and CAF1 proteins.</text>
</comment>
<dbReference type="InterPro" id="IPR036397">
    <property type="entry name" value="RNaseH_sf"/>
</dbReference>
<comment type="catalytic activity">
    <reaction evidence="1">
        <text>Exonucleolytic cleavage of poly(A) to 5'-AMP.</text>
        <dbReference type="EC" id="3.1.13.4"/>
    </reaction>
</comment>
<dbReference type="GO" id="GO:0005634">
    <property type="term" value="C:nucleus"/>
    <property type="evidence" value="ECO:0007669"/>
    <property type="project" value="UniProtKB-SubCell"/>
</dbReference>
<dbReference type="InterPro" id="IPR006941">
    <property type="entry name" value="RNase_CAF1"/>
</dbReference>
<dbReference type="EMBL" id="PKMF04001255">
    <property type="protein sequence ID" value="KAK7813433.1"/>
    <property type="molecule type" value="Genomic_DNA"/>
</dbReference>
<evidence type="ECO:0000256" key="15">
    <source>
        <dbReference type="ARBA" id="ARBA00023163"/>
    </source>
</evidence>
<evidence type="ECO:0000256" key="9">
    <source>
        <dbReference type="ARBA" id="ARBA00022722"/>
    </source>
</evidence>
<gene>
    <name evidence="18" type="primary">CAF1-11_1</name>
    <name evidence="18" type="ORF">CFP56_005254</name>
</gene>
<comment type="cofactor">
    <cofactor evidence="2">
        <name>a divalent metal cation</name>
        <dbReference type="ChEBI" id="CHEBI:60240"/>
    </cofactor>
</comment>
<dbReference type="InterPro" id="IPR012337">
    <property type="entry name" value="RNaseH-like_sf"/>
</dbReference>
<evidence type="ECO:0000256" key="1">
    <source>
        <dbReference type="ARBA" id="ARBA00001663"/>
    </source>
</evidence>
<evidence type="ECO:0000256" key="8">
    <source>
        <dbReference type="ARBA" id="ARBA00022490"/>
    </source>
</evidence>
<evidence type="ECO:0000256" key="3">
    <source>
        <dbReference type="ARBA" id="ARBA00004123"/>
    </source>
</evidence>
<dbReference type="GO" id="GO:0030014">
    <property type="term" value="C:CCR4-NOT complex"/>
    <property type="evidence" value="ECO:0007669"/>
    <property type="project" value="InterPro"/>
</dbReference>
<keyword evidence="9" id="KW-0540">Nuclease</keyword>
<protein>
    <recommendedName>
        <fullName evidence="7">poly(A)-specific ribonuclease</fullName>
        <ecNumber evidence="7">3.1.13.4</ecNumber>
    </recommendedName>
</protein>
<evidence type="ECO:0000256" key="13">
    <source>
        <dbReference type="ARBA" id="ARBA00022884"/>
    </source>
</evidence>
<proteinExistence type="inferred from homology"/>
<keyword evidence="19" id="KW-1185">Reference proteome</keyword>
<evidence type="ECO:0000256" key="4">
    <source>
        <dbReference type="ARBA" id="ARBA00004496"/>
    </source>
</evidence>
<dbReference type="GO" id="GO:0046872">
    <property type="term" value="F:metal ion binding"/>
    <property type="evidence" value="ECO:0007669"/>
    <property type="project" value="UniProtKB-KW"/>
</dbReference>
<comment type="similarity">
    <text evidence="5">Belongs to the CAF1 family.</text>
</comment>
<evidence type="ECO:0000313" key="18">
    <source>
        <dbReference type="EMBL" id="KAK7813433.1"/>
    </source>
</evidence>
<evidence type="ECO:0000256" key="6">
    <source>
        <dbReference type="ARBA" id="ARBA00011757"/>
    </source>
</evidence>
<evidence type="ECO:0000256" key="11">
    <source>
        <dbReference type="ARBA" id="ARBA00022801"/>
    </source>
</evidence>
<keyword evidence="10" id="KW-0479">Metal-binding</keyword>
<comment type="function">
    <text evidence="17">Ubiquitous transcription factor required for a diverse set of processes. It is a component of the CCR4 complex involved in the control of gene expression.</text>
</comment>
<evidence type="ECO:0000256" key="7">
    <source>
        <dbReference type="ARBA" id="ARBA00012161"/>
    </source>
</evidence>
<comment type="subcellular location">
    <subcellularLocation>
        <location evidence="4">Cytoplasm</location>
    </subcellularLocation>
    <subcellularLocation>
        <location evidence="3">Nucleus</location>
    </subcellularLocation>
</comment>
<dbReference type="GO" id="GO:0003723">
    <property type="term" value="F:RNA binding"/>
    <property type="evidence" value="ECO:0007669"/>
    <property type="project" value="UniProtKB-KW"/>
</dbReference>
<keyword evidence="16" id="KW-0539">Nucleus</keyword>
<keyword evidence="12" id="KW-0269">Exonuclease</keyword>
<evidence type="ECO:0000313" key="19">
    <source>
        <dbReference type="Proteomes" id="UP000237347"/>
    </source>
</evidence>
<dbReference type="EC" id="3.1.13.4" evidence="7"/>
<evidence type="ECO:0000256" key="12">
    <source>
        <dbReference type="ARBA" id="ARBA00022839"/>
    </source>
</evidence>
<keyword evidence="8" id="KW-0963">Cytoplasm</keyword>